<reference evidence="1 2" key="1">
    <citation type="journal article" date="2015" name="Nature">
        <title>rRNA introns, odd ribosomes, and small enigmatic genomes across a large radiation of phyla.</title>
        <authorList>
            <person name="Brown C.T."/>
            <person name="Hug L.A."/>
            <person name="Thomas B.C."/>
            <person name="Sharon I."/>
            <person name="Castelle C.J."/>
            <person name="Singh A."/>
            <person name="Wilkins M.J."/>
            <person name="Williams K.H."/>
            <person name="Banfield J.F."/>
        </authorList>
    </citation>
    <scope>NUCLEOTIDE SEQUENCE [LARGE SCALE GENOMIC DNA]</scope>
</reference>
<organism evidence="1 2">
    <name type="scientific">Candidatus Woesebacteria bacterium GW2011_GWA1_39_21b</name>
    <dbReference type="NCBI Taxonomy" id="1618551"/>
    <lineage>
        <taxon>Bacteria</taxon>
        <taxon>Candidatus Woeseibacteriota</taxon>
    </lineage>
</organism>
<dbReference type="PATRIC" id="fig|1618551.3.peg.982"/>
<accession>A0A0G0NCD4</accession>
<dbReference type="Proteomes" id="UP000034690">
    <property type="component" value="Unassembled WGS sequence"/>
</dbReference>
<name>A0A0G0NCD4_9BACT</name>
<evidence type="ECO:0000313" key="1">
    <source>
        <dbReference type="EMBL" id="KKR13123.1"/>
    </source>
</evidence>
<dbReference type="Gene3D" id="3.30.2310.20">
    <property type="entry name" value="RelE-like"/>
    <property type="match status" value="1"/>
</dbReference>
<dbReference type="AlphaFoldDB" id="A0A0G0NCD4"/>
<proteinExistence type="predicted"/>
<protein>
    <submittedName>
        <fullName evidence="1">Phage-related protein</fullName>
    </submittedName>
</protein>
<sequence length="111" mass="12949">MVWNLYFFQTSRGEKVVKEFIKSLSGKTIGKIAQHIDLLKTHGPFLSMPYSKKLTKDISELRIRGKGEIRIFYTFSKNNIYLLHAFKKKTQKTPKKEIGIAEDRKRVLESS</sequence>
<evidence type="ECO:0000313" key="2">
    <source>
        <dbReference type="Proteomes" id="UP000034690"/>
    </source>
</evidence>
<gene>
    <name evidence="1" type="ORF">UT40_C0024G0016</name>
</gene>
<comment type="caution">
    <text evidence="1">The sequence shown here is derived from an EMBL/GenBank/DDBJ whole genome shotgun (WGS) entry which is preliminary data.</text>
</comment>
<dbReference type="InterPro" id="IPR035093">
    <property type="entry name" value="RelE/ParE_toxin_dom_sf"/>
</dbReference>
<dbReference type="InterPro" id="IPR009241">
    <property type="entry name" value="HigB-like"/>
</dbReference>
<dbReference type="EMBL" id="LBWQ01000024">
    <property type="protein sequence ID" value="KKR13123.1"/>
    <property type="molecule type" value="Genomic_DNA"/>
</dbReference>
<dbReference type="Pfam" id="PF05973">
    <property type="entry name" value="Gp49"/>
    <property type="match status" value="1"/>
</dbReference>